<dbReference type="STRING" id="1454003.AW10_01285"/>
<dbReference type="AlphaFoldDB" id="A0A011P0V9"/>
<dbReference type="Proteomes" id="UP000021816">
    <property type="component" value="Unassembled WGS sequence"/>
</dbReference>
<dbReference type="EMBL" id="JEMX01000025">
    <property type="protein sequence ID" value="EXI81271.1"/>
    <property type="molecule type" value="Genomic_DNA"/>
</dbReference>
<sequence length="48" mass="5396">MLHTLFIMLKRGAHYRAPTIDDEQLAVQRNAARWITAPTRFGCIAAVA</sequence>
<dbReference type="PATRIC" id="fig|1454003.3.peg.1323"/>
<evidence type="ECO:0000313" key="2">
    <source>
        <dbReference type="Proteomes" id="UP000021816"/>
    </source>
</evidence>
<reference evidence="1 2" key="1">
    <citation type="submission" date="2014-02" db="EMBL/GenBank/DDBJ databases">
        <title>Expanding our view of genomic diversity in Candidatus Accumulibacter clades.</title>
        <authorList>
            <person name="Skennerton C.T."/>
            <person name="Barr J.J."/>
            <person name="Slater F.R."/>
            <person name="Bond P.L."/>
            <person name="Tyson G.W."/>
        </authorList>
    </citation>
    <scope>NUCLEOTIDE SEQUENCE [LARGE SCALE GENOMIC DNA]</scope>
    <source>
        <strain evidence="2">BA-92</strain>
    </source>
</reference>
<accession>A0A011P0V9</accession>
<name>A0A011P0V9_9PROT</name>
<organism evidence="1 2">
    <name type="scientific">Candidatus Accumulibacter appositus</name>
    <dbReference type="NCBI Taxonomy" id="1454003"/>
    <lineage>
        <taxon>Bacteria</taxon>
        <taxon>Pseudomonadati</taxon>
        <taxon>Pseudomonadota</taxon>
        <taxon>Betaproteobacteria</taxon>
        <taxon>Candidatus Accumulibacter</taxon>
    </lineage>
</organism>
<gene>
    <name evidence="1" type="ORF">AW10_01285</name>
</gene>
<evidence type="ECO:0000313" key="1">
    <source>
        <dbReference type="EMBL" id="EXI81271.1"/>
    </source>
</evidence>
<comment type="caution">
    <text evidence="1">The sequence shown here is derived from an EMBL/GenBank/DDBJ whole genome shotgun (WGS) entry which is preliminary data.</text>
</comment>
<proteinExistence type="predicted"/>
<protein>
    <submittedName>
        <fullName evidence="1">Uncharacterized protein</fullName>
    </submittedName>
</protein>